<evidence type="ECO:0000256" key="15">
    <source>
        <dbReference type="ARBA" id="ARBA00049244"/>
    </source>
</evidence>
<sequence>ILGHFGGWTDVFCRILSDYFCSDMVRQTVKSSLHIIYGECRLLFAYNPFISPTRFVILMTDTPKTLLLVDGSSYLYRAFYAMTHLTAPDGTPTNAVYGVLNMLRRLRAEQPHDFCACVFDAKGKNFRHELFEDYKATRPPMPDDLRPQADMLPELVELMGWKVLKVPQVEADDVIGTLAVQAAAQKMNVVISTGDKDMAQLVSEHITLVNTMKNETLDSEGVYQKFGVRPDQIRDFLALMGDKVDNVPGVEKCGEKTAAKWLAEYGSLDNIMRQADGFKGKIGENLRAALPQLPLSYELVTIKTDVDLSAELPNGMDDLRRKAPDWAQLVPHFRRLGFKTWLKEAENQSAQGHTDDLFADSDAKTVQKQPALPEPGERSIAPRPERLDYQTVTTREQLAALTERLAHSSVIGLDTETTSLEPMKAQLVGISIAFGAGDAAYIPVAHTFAEQLDWTDIKSSLQPFLENPQLGKIGQNMKYDQHVFANHGIALQGISGDAMLASYIVESHLGHGLDELSERWLQLPTITYESLCGKGAKQIPFADVPLDKAAEYACQDADFALRIEQHLRTQMDDKQLAMYQELELPVAQVLFAMERNGVFIDSNELAQQSAQLGKELWQLENEAFALAGKPFNLNSPKQLQDILFNQMGLPTKGIKKTAGGSYSTDESVLEKLADDFPLPKLILQHRSLAKLKSTYTDKLPEMILPATGRVHTNYAQAVAITGRLASNNPNLQNIPIRTEQGRRVRRAFCAPEGQMMVSADYSQIELRIMAHLSGDPTLQAAFQNNEDVHRRTAAEVFGVPPEHITAEQRRYAKTINFGLIYGMSSFGLAKALGIDNMSAEMFIKRYFARYTGVAEYMERTKEQARSLGYVETLFGRRLYLPDIHGSAIRRAAAERAAINAPMQGTASDLIKRAMIKVQAALAAEQSSAQLVMQVHDELVLQVPEDELAHIKAQLPQWMSDVGEGVLAVPLLAEVGAGKNWDDAH</sequence>
<feature type="region of interest" description="Disordered" evidence="18">
    <location>
        <begin position="366"/>
        <end position="385"/>
    </location>
</feature>
<protein>
    <recommendedName>
        <fullName evidence="4 16">DNA polymerase I</fullName>
        <ecNumber evidence="3 16">2.7.7.7</ecNumber>
    </recommendedName>
</protein>
<keyword evidence="9 17" id="KW-0227">DNA damage</keyword>
<organism evidence="22 23">
    <name type="scientific">Kingella denitrificans ATCC 33394</name>
    <dbReference type="NCBI Taxonomy" id="888741"/>
    <lineage>
        <taxon>Bacteria</taxon>
        <taxon>Pseudomonadati</taxon>
        <taxon>Pseudomonadota</taxon>
        <taxon>Betaproteobacteria</taxon>
        <taxon>Neisseriales</taxon>
        <taxon>Neisseriaceae</taxon>
        <taxon>Kingella</taxon>
    </lineage>
</organism>
<evidence type="ECO:0000256" key="7">
    <source>
        <dbReference type="ARBA" id="ARBA00022705"/>
    </source>
</evidence>
<dbReference type="PRINTS" id="PR00868">
    <property type="entry name" value="DNAPOLI"/>
</dbReference>
<proteinExistence type="inferred from homology"/>
<dbReference type="CDD" id="cd09898">
    <property type="entry name" value="H3TH_53EXO"/>
    <property type="match status" value="1"/>
</dbReference>
<dbReference type="EC" id="2.7.7.7" evidence="3 16"/>
<dbReference type="GO" id="GO:0006302">
    <property type="term" value="P:double-strand break repair"/>
    <property type="evidence" value="ECO:0007669"/>
    <property type="project" value="TreeGrafter"/>
</dbReference>
<evidence type="ECO:0000256" key="5">
    <source>
        <dbReference type="ARBA" id="ARBA00022679"/>
    </source>
</evidence>
<accession>F0F0F6</accession>
<dbReference type="Gene3D" id="3.30.420.10">
    <property type="entry name" value="Ribonuclease H-like superfamily/Ribonuclease H"/>
    <property type="match status" value="1"/>
</dbReference>
<dbReference type="HOGENOM" id="CLU_004675_0_0_4"/>
<keyword evidence="8" id="KW-0540">Nuclease</keyword>
<dbReference type="STRING" id="888741.HMPREF9098_1591"/>
<evidence type="ECO:0000259" key="20">
    <source>
        <dbReference type="SMART" id="SM00475"/>
    </source>
</evidence>
<dbReference type="InterPro" id="IPR001098">
    <property type="entry name" value="DNA-dir_DNA_pol_A_palm_dom"/>
</dbReference>
<dbReference type="GO" id="GO:0003677">
    <property type="term" value="F:DNA binding"/>
    <property type="evidence" value="ECO:0007669"/>
    <property type="project" value="UniProtKB-UniRule"/>
</dbReference>
<dbReference type="InterPro" id="IPR043502">
    <property type="entry name" value="DNA/RNA_pol_sf"/>
</dbReference>
<dbReference type="PANTHER" id="PTHR10133">
    <property type="entry name" value="DNA POLYMERASE I"/>
    <property type="match status" value="1"/>
</dbReference>
<dbReference type="Pfam" id="PF00476">
    <property type="entry name" value="DNA_pol_A"/>
    <property type="match status" value="1"/>
</dbReference>
<dbReference type="InterPro" id="IPR002562">
    <property type="entry name" value="3'-5'_exonuclease_dom"/>
</dbReference>
<comment type="similarity">
    <text evidence="1 17">Belongs to the DNA polymerase type-A family.</text>
</comment>
<dbReference type="InterPro" id="IPR018320">
    <property type="entry name" value="DNA_polymerase_1"/>
</dbReference>
<comment type="function">
    <text evidence="17">In addition to polymerase activity, this DNA polymerase exhibits 3'-5' and 5'-3' exonuclease activity.</text>
</comment>
<dbReference type="InterPro" id="IPR020045">
    <property type="entry name" value="DNA_polI_H3TH"/>
</dbReference>
<keyword evidence="13 17" id="KW-0238">DNA-binding</keyword>
<dbReference type="Pfam" id="PF02739">
    <property type="entry name" value="5_3_exonuc_N"/>
    <property type="match status" value="1"/>
</dbReference>
<dbReference type="CDD" id="cd08637">
    <property type="entry name" value="DNA_pol_A_pol_I_C"/>
    <property type="match status" value="1"/>
</dbReference>
<dbReference type="InterPro" id="IPR012337">
    <property type="entry name" value="RNaseH-like_sf"/>
</dbReference>
<evidence type="ECO:0000256" key="14">
    <source>
        <dbReference type="ARBA" id="ARBA00023204"/>
    </source>
</evidence>
<evidence type="ECO:0000256" key="10">
    <source>
        <dbReference type="ARBA" id="ARBA00022801"/>
    </source>
</evidence>
<dbReference type="InterPro" id="IPR019760">
    <property type="entry name" value="DNA-dir_DNA_pol_A_CS"/>
</dbReference>
<comment type="catalytic activity">
    <reaction evidence="15 17">
        <text>DNA(n) + a 2'-deoxyribonucleoside 5'-triphosphate = DNA(n+1) + diphosphate</text>
        <dbReference type="Rhea" id="RHEA:22508"/>
        <dbReference type="Rhea" id="RHEA-COMP:17339"/>
        <dbReference type="Rhea" id="RHEA-COMP:17340"/>
        <dbReference type="ChEBI" id="CHEBI:33019"/>
        <dbReference type="ChEBI" id="CHEBI:61560"/>
        <dbReference type="ChEBI" id="CHEBI:173112"/>
        <dbReference type="EC" id="2.7.7.7"/>
    </reaction>
</comment>
<evidence type="ECO:0000256" key="12">
    <source>
        <dbReference type="ARBA" id="ARBA00022932"/>
    </source>
</evidence>
<dbReference type="SUPFAM" id="SSF53098">
    <property type="entry name" value="Ribonuclease H-like"/>
    <property type="match status" value="1"/>
</dbReference>
<dbReference type="GO" id="GO:0008409">
    <property type="term" value="F:5'-3' exonuclease activity"/>
    <property type="evidence" value="ECO:0007669"/>
    <property type="project" value="UniProtKB-UniRule"/>
</dbReference>
<dbReference type="InterPro" id="IPR036279">
    <property type="entry name" value="5-3_exonuclease_C_sf"/>
</dbReference>
<dbReference type="Pfam" id="PF01367">
    <property type="entry name" value="5_3_exonuc"/>
    <property type="match status" value="1"/>
</dbReference>
<dbReference type="GO" id="GO:0003887">
    <property type="term" value="F:DNA-directed DNA polymerase activity"/>
    <property type="evidence" value="ECO:0007669"/>
    <property type="project" value="UniProtKB-UniRule"/>
</dbReference>
<evidence type="ECO:0000256" key="17">
    <source>
        <dbReference type="RuleBase" id="RU004460"/>
    </source>
</evidence>
<dbReference type="SMART" id="SM00474">
    <property type="entry name" value="35EXOc"/>
    <property type="match status" value="1"/>
</dbReference>
<evidence type="ECO:0000259" key="19">
    <source>
        <dbReference type="SMART" id="SM00474"/>
    </source>
</evidence>
<dbReference type="Proteomes" id="UP000004088">
    <property type="component" value="Unassembled WGS sequence"/>
</dbReference>
<dbReference type="SMART" id="SM00482">
    <property type="entry name" value="POLAc"/>
    <property type="match status" value="1"/>
</dbReference>
<evidence type="ECO:0000256" key="18">
    <source>
        <dbReference type="SAM" id="MobiDB-lite"/>
    </source>
</evidence>
<dbReference type="InterPro" id="IPR002298">
    <property type="entry name" value="DNA_polymerase_A"/>
</dbReference>
<dbReference type="GO" id="GO:0008408">
    <property type="term" value="F:3'-5' exonuclease activity"/>
    <property type="evidence" value="ECO:0007669"/>
    <property type="project" value="UniProtKB-UniRule"/>
</dbReference>
<dbReference type="PROSITE" id="PS00447">
    <property type="entry name" value="DNA_POLYMERASE_A"/>
    <property type="match status" value="1"/>
</dbReference>
<dbReference type="NCBIfam" id="TIGR00593">
    <property type="entry name" value="pola"/>
    <property type="match status" value="1"/>
</dbReference>
<keyword evidence="5 17" id="KW-0808">Transferase</keyword>
<dbReference type="SUPFAM" id="SSF47807">
    <property type="entry name" value="5' to 3' exonuclease, C-terminal subdomain"/>
    <property type="match status" value="1"/>
</dbReference>
<dbReference type="Gene3D" id="1.20.1060.10">
    <property type="entry name" value="Taq DNA Polymerase, Chain T, domain 4"/>
    <property type="match status" value="1"/>
</dbReference>
<dbReference type="InterPro" id="IPR020046">
    <property type="entry name" value="5-3_exonucl_a-hlix_arch_N"/>
</dbReference>
<dbReference type="SUPFAM" id="SSF56672">
    <property type="entry name" value="DNA/RNA polymerases"/>
    <property type="match status" value="1"/>
</dbReference>
<dbReference type="Gene3D" id="3.30.70.370">
    <property type="match status" value="1"/>
</dbReference>
<dbReference type="Gene3D" id="3.40.50.1010">
    <property type="entry name" value="5'-nuclease"/>
    <property type="match status" value="1"/>
</dbReference>
<evidence type="ECO:0000256" key="6">
    <source>
        <dbReference type="ARBA" id="ARBA00022695"/>
    </source>
</evidence>
<dbReference type="PANTHER" id="PTHR10133:SF27">
    <property type="entry name" value="DNA POLYMERASE NU"/>
    <property type="match status" value="1"/>
</dbReference>
<gene>
    <name evidence="17 22" type="primary">polA</name>
    <name evidence="22" type="ORF">HMPREF9098_1591</name>
</gene>
<dbReference type="AlphaFoldDB" id="F0F0F6"/>
<dbReference type="SUPFAM" id="SSF88723">
    <property type="entry name" value="PIN domain-like"/>
    <property type="match status" value="1"/>
</dbReference>
<evidence type="ECO:0000256" key="4">
    <source>
        <dbReference type="ARBA" id="ARBA00020311"/>
    </source>
</evidence>
<evidence type="ECO:0000256" key="1">
    <source>
        <dbReference type="ARBA" id="ARBA00007705"/>
    </source>
</evidence>
<evidence type="ECO:0000259" key="21">
    <source>
        <dbReference type="SMART" id="SM00482"/>
    </source>
</evidence>
<keyword evidence="12 17" id="KW-0239">DNA-directed DNA polymerase</keyword>
<evidence type="ECO:0000256" key="16">
    <source>
        <dbReference type="NCBIfam" id="TIGR00593"/>
    </source>
</evidence>
<evidence type="ECO:0000256" key="2">
    <source>
        <dbReference type="ARBA" id="ARBA00011541"/>
    </source>
</evidence>
<evidence type="ECO:0000256" key="3">
    <source>
        <dbReference type="ARBA" id="ARBA00012417"/>
    </source>
</evidence>
<dbReference type="Pfam" id="PF01612">
    <property type="entry name" value="DNA_pol_A_exo1"/>
    <property type="match status" value="1"/>
</dbReference>
<keyword evidence="11 17" id="KW-0269">Exonuclease</keyword>
<feature type="domain" description="5'-3' exonuclease" evidence="20">
    <location>
        <begin position="62"/>
        <end position="322"/>
    </location>
</feature>
<dbReference type="GO" id="GO:0006261">
    <property type="term" value="P:DNA-templated DNA replication"/>
    <property type="evidence" value="ECO:0007669"/>
    <property type="project" value="UniProtKB-UniRule"/>
</dbReference>
<dbReference type="InterPro" id="IPR029060">
    <property type="entry name" value="PIN-like_dom_sf"/>
</dbReference>
<dbReference type="FunFam" id="1.10.150.20:FF:000002">
    <property type="entry name" value="DNA polymerase I"/>
    <property type="match status" value="1"/>
</dbReference>
<keyword evidence="23" id="KW-1185">Reference proteome</keyword>
<dbReference type="InterPro" id="IPR008918">
    <property type="entry name" value="HhH2"/>
</dbReference>
<dbReference type="CDD" id="cd06139">
    <property type="entry name" value="DNA_polA_I_Ecoli_like_exo"/>
    <property type="match status" value="1"/>
</dbReference>
<keyword evidence="6 17" id="KW-0548">Nucleotidyltransferase</keyword>
<dbReference type="Gene3D" id="1.10.150.20">
    <property type="entry name" value="5' to 3' exonuclease, C-terminal subdomain"/>
    <property type="match status" value="2"/>
</dbReference>
<feature type="non-terminal residue" evidence="22">
    <location>
        <position position="1"/>
    </location>
</feature>
<evidence type="ECO:0000256" key="8">
    <source>
        <dbReference type="ARBA" id="ARBA00022722"/>
    </source>
</evidence>
<dbReference type="NCBIfam" id="NF004397">
    <property type="entry name" value="PRK05755.1"/>
    <property type="match status" value="1"/>
</dbReference>
<dbReference type="FunFam" id="1.20.1060.10:FF:000001">
    <property type="entry name" value="DNA polymerase I"/>
    <property type="match status" value="1"/>
</dbReference>
<feature type="domain" description="DNA-directed DNA polymerase family A palm" evidence="21">
    <location>
        <begin position="741"/>
        <end position="946"/>
    </location>
</feature>
<comment type="subunit">
    <text evidence="2">Single-chain monomer with multiple functions.</text>
</comment>
<evidence type="ECO:0000313" key="23">
    <source>
        <dbReference type="Proteomes" id="UP000004088"/>
    </source>
</evidence>
<dbReference type="InterPro" id="IPR036397">
    <property type="entry name" value="RNaseH_sf"/>
</dbReference>
<evidence type="ECO:0000256" key="9">
    <source>
        <dbReference type="ARBA" id="ARBA00022763"/>
    </source>
</evidence>
<reference evidence="22 23" key="1">
    <citation type="submission" date="2011-01" db="EMBL/GenBank/DDBJ databases">
        <authorList>
            <person name="Muzny D."/>
            <person name="Qin X."/>
            <person name="Deng J."/>
            <person name="Jiang H."/>
            <person name="Liu Y."/>
            <person name="Qu J."/>
            <person name="Song X.-Z."/>
            <person name="Zhang L."/>
            <person name="Thornton R."/>
            <person name="Coyle M."/>
            <person name="Francisco L."/>
            <person name="Jackson L."/>
            <person name="Javaid M."/>
            <person name="Korchina V."/>
            <person name="Kovar C."/>
            <person name="Mata R."/>
            <person name="Mathew T."/>
            <person name="Ngo R."/>
            <person name="Nguyen L."/>
            <person name="Nguyen N."/>
            <person name="Okwuonu G."/>
            <person name="Ongeri F."/>
            <person name="Pham C."/>
            <person name="Simmons D."/>
            <person name="Wilczek-Boney K."/>
            <person name="Hale W."/>
            <person name="Jakkamsetti A."/>
            <person name="Pham P."/>
            <person name="Ruth R."/>
            <person name="San Lucas F."/>
            <person name="Warren J."/>
            <person name="Zhang J."/>
            <person name="Zhao Z."/>
            <person name="Zhou C."/>
            <person name="Zhu D."/>
            <person name="Lee S."/>
            <person name="Bess C."/>
            <person name="Blankenburg K."/>
            <person name="Forbes L."/>
            <person name="Fu Q."/>
            <person name="Gubbala S."/>
            <person name="Hirani K."/>
            <person name="Jayaseelan J.C."/>
            <person name="Lara F."/>
            <person name="Munidasa M."/>
            <person name="Palculict T."/>
            <person name="Patil S."/>
            <person name="Pu L.-L."/>
            <person name="Saada N."/>
            <person name="Tang L."/>
            <person name="Weissenberger G."/>
            <person name="Zhu Y."/>
            <person name="Hemphill L."/>
            <person name="Shang Y."/>
            <person name="Youmans B."/>
            <person name="Ayvaz T."/>
            <person name="Ross M."/>
            <person name="Santibanez J."/>
            <person name="Aqrawi P."/>
            <person name="Gross S."/>
            <person name="Joshi V."/>
            <person name="Fowler G."/>
            <person name="Nazareth L."/>
            <person name="Reid J."/>
            <person name="Worley K."/>
            <person name="Petrosino J."/>
            <person name="Highlander S."/>
            <person name="Gibbs R."/>
        </authorList>
    </citation>
    <scope>NUCLEOTIDE SEQUENCE [LARGE SCALE GENOMIC DNA]</scope>
    <source>
        <strain evidence="22 23">ATCC 33394</strain>
    </source>
</reference>
<feature type="domain" description="3'-5' exonuclease" evidence="19">
    <location>
        <begin position="389"/>
        <end position="572"/>
    </location>
</feature>
<evidence type="ECO:0000256" key="11">
    <source>
        <dbReference type="ARBA" id="ARBA00022839"/>
    </source>
</evidence>
<keyword evidence="10 17" id="KW-0378">Hydrolase</keyword>
<comment type="caution">
    <text evidence="22">The sequence shown here is derived from an EMBL/GenBank/DDBJ whole genome shotgun (WGS) entry which is preliminary data.</text>
</comment>
<evidence type="ECO:0000313" key="22">
    <source>
        <dbReference type="EMBL" id="EGC17004.1"/>
    </source>
</evidence>
<keyword evidence="14 17" id="KW-0234">DNA repair</keyword>
<keyword evidence="7 17" id="KW-0235">DNA replication</keyword>
<dbReference type="EMBL" id="AEWV01000025">
    <property type="protein sequence ID" value="EGC17004.1"/>
    <property type="molecule type" value="Genomic_DNA"/>
</dbReference>
<dbReference type="InterPro" id="IPR002421">
    <property type="entry name" value="5-3_exonuclease"/>
</dbReference>
<dbReference type="SMART" id="SM00475">
    <property type="entry name" value="53EXOc"/>
    <property type="match status" value="1"/>
</dbReference>
<name>F0F0F6_9NEIS</name>
<dbReference type="SMART" id="SM00279">
    <property type="entry name" value="HhH2"/>
    <property type="match status" value="1"/>
</dbReference>
<dbReference type="FunFam" id="1.10.150.20:FF:000003">
    <property type="entry name" value="DNA polymerase I"/>
    <property type="match status" value="1"/>
</dbReference>
<dbReference type="FunFam" id="3.40.50.1010:FF:000001">
    <property type="entry name" value="DNA polymerase I"/>
    <property type="match status" value="1"/>
</dbReference>
<dbReference type="CDD" id="cd09859">
    <property type="entry name" value="PIN_53EXO"/>
    <property type="match status" value="1"/>
</dbReference>
<evidence type="ECO:0000256" key="13">
    <source>
        <dbReference type="ARBA" id="ARBA00023125"/>
    </source>
</evidence>